<feature type="compositionally biased region" description="Low complexity" evidence="2">
    <location>
        <begin position="157"/>
        <end position="169"/>
    </location>
</feature>
<feature type="region of interest" description="Disordered" evidence="2">
    <location>
        <begin position="157"/>
        <end position="252"/>
    </location>
</feature>
<evidence type="ECO:0000313" key="4">
    <source>
        <dbReference type="Proteomes" id="UP000016923"/>
    </source>
</evidence>
<proteinExistence type="predicted"/>
<reference evidence="3 4" key="1">
    <citation type="journal article" date="2013" name="BMC Genomics">
        <title>The genome and transcriptome of the pine saprophyte Ophiostoma piceae, and a comparison with the bark beetle-associated pine pathogen Grosmannia clavigera.</title>
        <authorList>
            <person name="Haridas S."/>
            <person name="Wang Y."/>
            <person name="Lim L."/>
            <person name="Massoumi Alamouti S."/>
            <person name="Jackman S."/>
            <person name="Docking R."/>
            <person name="Robertson G."/>
            <person name="Birol I."/>
            <person name="Bohlmann J."/>
            <person name="Breuil C."/>
        </authorList>
    </citation>
    <scope>NUCLEOTIDE SEQUENCE [LARGE SCALE GENOMIC DNA]</scope>
    <source>
        <strain evidence="3 4">UAMH 11346</strain>
    </source>
</reference>
<gene>
    <name evidence="3" type="ORF">F503_05716</name>
</gene>
<protein>
    <recommendedName>
        <fullName evidence="5">Bzip transcription factor</fullName>
    </recommendedName>
</protein>
<accession>S3CEV4</accession>
<dbReference type="PANTHER" id="PTHR42070:SF1">
    <property type="entry name" value="FILAMENT ASSOCIATED PROTEIN, PUTATIVE (AFU_ORTHOLOGUE AFUA_8G06630)-RELATED"/>
    <property type="match status" value="1"/>
</dbReference>
<organism evidence="3 4">
    <name type="scientific">Ophiostoma piceae (strain UAMH 11346)</name>
    <name type="common">Sap stain fungus</name>
    <dbReference type="NCBI Taxonomy" id="1262450"/>
    <lineage>
        <taxon>Eukaryota</taxon>
        <taxon>Fungi</taxon>
        <taxon>Dikarya</taxon>
        <taxon>Ascomycota</taxon>
        <taxon>Pezizomycotina</taxon>
        <taxon>Sordariomycetes</taxon>
        <taxon>Sordariomycetidae</taxon>
        <taxon>Ophiostomatales</taxon>
        <taxon>Ophiostomataceae</taxon>
        <taxon>Ophiostoma</taxon>
    </lineage>
</organism>
<dbReference type="VEuPathDB" id="FungiDB:F503_05716"/>
<keyword evidence="1" id="KW-0175">Coiled coil</keyword>
<dbReference type="OrthoDB" id="4505928at2759"/>
<name>S3CEV4_OPHP1</name>
<dbReference type="eggNOG" id="ENOG502S5YK">
    <property type="taxonomic scope" value="Eukaryota"/>
</dbReference>
<feature type="compositionally biased region" description="Polar residues" evidence="2">
    <location>
        <begin position="231"/>
        <end position="252"/>
    </location>
</feature>
<dbReference type="CDD" id="cd14688">
    <property type="entry name" value="bZIP_YAP"/>
    <property type="match status" value="1"/>
</dbReference>
<dbReference type="STRING" id="1262450.S3CEV4"/>
<dbReference type="Proteomes" id="UP000016923">
    <property type="component" value="Unassembled WGS sequence"/>
</dbReference>
<dbReference type="HOGENOM" id="CLU_776529_0_0_1"/>
<dbReference type="AlphaFoldDB" id="S3CEV4"/>
<evidence type="ECO:0000313" key="3">
    <source>
        <dbReference type="EMBL" id="EPE10621.1"/>
    </source>
</evidence>
<evidence type="ECO:0000256" key="2">
    <source>
        <dbReference type="SAM" id="MobiDB-lite"/>
    </source>
</evidence>
<evidence type="ECO:0000256" key="1">
    <source>
        <dbReference type="SAM" id="Coils"/>
    </source>
</evidence>
<evidence type="ECO:0008006" key="5">
    <source>
        <dbReference type="Google" id="ProtNLM"/>
    </source>
</evidence>
<feature type="coiled-coil region" evidence="1">
    <location>
        <begin position="22"/>
        <end position="81"/>
    </location>
</feature>
<dbReference type="EMBL" id="KE148146">
    <property type="protein sequence ID" value="EPE10621.1"/>
    <property type="molecule type" value="Genomic_DNA"/>
</dbReference>
<sequence>MYPAIVMLPFDKRLTNQDEANLARIRDNQRRSRARRKEYQQELEQRVRAFEELGIEASTEVQQAARRVAEENRKLRTLLQNNGISHASIEAYLQTGDISTAMAITTANPGSFSGATTTAAARTLTTGTNSSALDHLMVPRFPAHYVSPLGGGTGALSVSGSVGPSSPAGGSVGGDGGGGSDWEASITRDVGVMATHSSASSPPIALRNTSSRTSGSHRSHRSSSDNKAKRSSTGAPSSSSQRHMANSAMMQTATAAAGDYTTSGSSNTDYLSPGYGLSNAAFYGLEGASTEDLQYTSNEPTFFDYSASPHYYGGSSGGNVAAMGGNNSTGNAMPGINQTHGAAAYYGQVSSIMSGSSSGACAACLSGMGCQVHGGFFEEQ</sequence>
<keyword evidence="4" id="KW-1185">Reference proteome</keyword>
<dbReference type="PANTHER" id="PTHR42070">
    <property type="entry name" value="FILAMENT ASSOCIATED PROTEIN, PUTATIVE (AFU_ORTHOLOGUE AFUA_8G06630)-RELATED"/>
    <property type="match status" value="1"/>
</dbReference>
<feature type="compositionally biased region" description="Gly residues" evidence="2">
    <location>
        <begin position="170"/>
        <end position="180"/>
    </location>
</feature>